<dbReference type="Proteomes" id="UP000001555">
    <property type="component" value="Unassembled WGS sequence"/>
</dbReference>
<evidence type="ECO:0000313" key="5">
    <source>
        <dbReference type="Proteomes" id="UP000001555"/>
    </source>
</evidence>
<dbReference type="EnsemblMetazoa" id="ISCW024378-RA">
    <property type="protein sequence ID" value="ISCW024378-PA"/>
    <property type="gene ID" value="ISCW024378"/>
</dbReference>
<proteinExistence type="predicted"/>
<name>B7PNK4_IXOSC</name>
<dbReference type="HOGENOM" id="CLU_188067_0_0_1"/>
<dbReference type="GO" id="GO:0005576">
    <property type="term" value="C:extracellular region"/>
    <property type="evidence" value="ECO:0007669"/>
    <property type="project" value="UniProtKB-SubCell"/>
</dbReference>
<evidence type="ECO:0000256" key="2">
    <source>
        <dbReference type="ARBA" id="ARBA00022525"/>
    </source>
</evidence>
<dbReference type="EMBL" id="DS753440">
    <property type="protein sequence ID" value="EEC08176.1"/>
    <property type="molecule type" value="Genomic_DNA"/>
</dbReference>
<dbReference type="AlphaFoldDB" id="B7PNK4"/>
<dbReference type="CDD" id="cd23501">
    <property type="entry name" value="TSLPI_Salp14_NTD"/>
    <property type="match status" value="1"/>
</dbReference>
<dbReference type="EMBL" id="ABJB010121698">
    <property type="status" value="NOT_ANNOTATED_CDS"/>
    <property type="molecule type" value="Genomic_DNA"/>
</dbReference>
<dbReference type="VEuPathDB" id="VectorBase:ISCW024378"/>
<evidence type="ECO:0000256" key="1">
    <source>
        <dbReference type="ARBA" id="ARBA00004613"/>
    </source>
</evidence>
<sequence length="65" mass="6975">ICSLSVSMPAVSPASFGVTAAQTCCNGTRPASVNTEGCDYYCWNTQTSSWDIYFFGNNEPCFVSS</sequence>
<keyword evidence="2" id="KW-0964">Secreted</keyword>
<comment type="subcellular location">
    <subcellularLocation>
        <location evidence="1">Secreted</location>
    </subcellularLocation>
</comment>
<accession>B7PNK4</accession>
<evidence type="ECO:0000313" key="4">
    <source>
        <dbReference type="EnsemblMetazoa" id="ISCW024378-PA"/>
    </source>
</evidence>
<feature type="non-terminal residue" evidence="3">
    <location>
        <position position="1"/>
    </location>
</feature>
<dbReference type="VEuPathDB" id="VectorBase:ISCI024378"/>
<keyword evidence="5" id="KW-1185">Reference proteome</keyword>
<protein>
    <submittedName>
        <fullName evidence="3 4">Secreted salivary gland peptide, putative</fullName>
    </submittedName>
</protein>
<reference evidence="4" key="2">
    <citation type="submission" date="2020-05" db="UniProtKB">
        <authorList>
            <consortium name="EnsemblMetazoa"/>
        </authorList>
    </citation>
    <scope>IDENTIFICATION</scope>
    <source>
        <strain evidence="4">wikel</strain>
    </source>
</reference>
<dbReference type="InterPro" id="IPR011694">
    <property type="entry name" value="Ixonnexin-like"/>
</dbReference>
<dbReference type="Pfam" id="PF07771">
    <property type="entry name" value="TSGP1"/>
    <property type="match status" value="1"/>
</dbReference>
<gene>
    <name evidence="3" type="ORF">IscW_ISCW024378</name>
</gene>
<feature type="non-terminal residue" evidence="3">
    <location>
        <position position="65"/>
    </location>
</feature>
<organism>
    <name type="scientific">Ixodes scapularis</name>
    <name type="common">Black-legged tick</name>
    <name type="synonym">Deer tick</name>
    <dbReference type="NCBI Taxonomy" id="6945"/>
    <lineage>
        <taxon>Eukaryota</taxon>
        <taxon>Metazoa</taxon>
        <taxon>Ecdysozoa</taxon>
        <taxon>Arthropoda</taxon>
        <taxon>Chelicerata</taxon>
        <taxon>Arachnida</taxon>
        <taxon>Acari</taxon>
        <taxon>Parasitiformes</taxon>
        <taxon>Ixodida</taxon>
        <taxon>Ixodoidea</taxon>
        <taxon>Ixodidae</taxon>
        <taxon>Ixodinae</taxon>
        <taxon>Ixodes</taxon>
    </lineage>
</organism>
<dbReference type="PaxDb" id="6945-B7PNK4"/>
<reference evidence="3 5" key="1">
    <citation type="submission" date="2008-03" db="EMBL/GenBank/DDBJ databases">
        <title>Annotation of Ixodes scapularis.</title>
        <authorList>
            <consortium name="Ixodes scapularis Genome Project Consortium"/>
            <person name="Caler E."/>
            <person name="Hannick L.I."/>
            <person name="Bidwell S."/>
            <person name="Joardar V."/>
            <person name="Thiagarajan M."/>
            <person name="Amedeo P."/>
            <person name="Galinsky K.J."/>
            <person name="Schobel S."/>
            <person name="Inman J."/>
            <person name="Hostetler J."/>
            <person name="Miller J."/>
            <person name="Hammond M."/>
            <person name="Megy K."/>
            <person name="Lawson D."/>
            <person name="Kodira C."/>
            <person name="Sutton G."/>
            <person name="Meyer J."/>
            <person name="Hill C.A."/>
            <person name="Birren B."/>
            <person name="Nene V."/>
            <person name="Collins F."/>
            <person name="Alarcon-Chaidez F."/>
            <person name="Wikel S."/>
            <person name="Strausberg R."/>
        </authorList>
    </citation>
    <scope>NUCLEOTIDE SEQUENCE [LARGE SCALE GENOMIC DNA]</scope>
    <source>
        <strain evidence="5">Wikel</strain>
        <strain evidence="3">Wikel colony</strain>
    </source>
</reference>
<evidence type="ECO:0000313" key="3">
    <source>
        <dbReference type="EMBL" id="EEC08176.1"/>
    </source>
</evidence>